<gene>
    <name evidence="2" type="ORF">F6X53_09155</name>
</gene>
<dbReference type="AlphaFoldDB" id="A0A6L3T0C5"/>
<dbReference type="EMBL" id="VZZK01000007">
    <property type="protein sequence ID" value="KAB1079907.1"/>
    <property type="molecule type" value="Genomic_DNA"/>
</dbReference>
<comment type="caution">
    <text evidence="2">The sequence shown here is derived from an EMBL/GenBank/DDBJ whole genome shotgun (WGS) entry which is preliminary data.</text>
</comment>
<dbReference type="Proteomes" id="UP000474159">
    <property type="component" value="Unassembled WGS sequence"/>
</dbReference>
<keyword evidence="3" id="KW-1185">Reference proteome</keyword>
<evidence type="ECO:0000313" key="2">
    <source>
        <dbReference type="EMBL" id="KAB1079907.1"/>
    </source>
</evidence>
<accession>A0A6L3T0C5</accession>
<organism evidence="2 3">
    <name type="scientific">Methylobacterium soli</name>
    <dbReference type="NCBI Taxonomy" id="553447"/>
    <lineage>
        <taxon>Bacteria</taxon>
        <taxon>Pseudomonadati</taxon>
        <taxon>Pseudomonadota</taxon>
        <taxon>Alphaproteobacteria</taxon>
        <taxon>Hyphomicrobiales</taxon>
        <taxon>Methylobacteriaceae</taxon>
        <taxon>Methylobacterium</taxon>
    </lineage>
</organism>
<feature type="region of interest" description="Disordered" evidence="1">
    <location>
        <begin position="38"/>
        <end position="64"/>
    </location>
</feature>
<protein>
    <submittedName>
        <fullName evidence="2">Uncharacterized protein</fullName>
    </submittedName>
</protein>
<reference evidence="2 3" key="1">
    <citation type="submission" date="2019-09" db="EMBL/GenBank/DDBJ databases">
        <title>YIM 48816 draft genome.</title>
        <authorList>
            <person name="Jiang L."/>
        </authorList>
    </citation>
    <scope>NUCLEOTIDE SEQUENCE [LARGE SCALE GENOMIC DNA]</scope>
    <source>
        <strain evidence="2 3">YIM 48816</strain>
    </source>
</reference>
<sequence length="64" mass="7137">MQKKFAKPPPWTARRLERHIARRGSTLAVRWIDFGSGRSAGRDGSEPLGPDNIVQLWPRRAGGA</sequence>
<dbReference type="RefSeq" id="WP_150999694.1">
    <property type="nucleotide sequence ID" value="NZ_BPQY01000419.1"/>
</dbReference>
<proteinExistence type="predicted"/>
<name>A0A6L3T0C5_9HYPH</name>
<evidence type="ECO:0000256" key="1">
    <source>
        <dbReference type="SAM" id="MobiDB-lite"/>
    </source>
</evidence>
<evidence type="ECO:0000313" key="3">
    <source>
        <dbReference type="Proteomes" id="UP000474159"/>
    </source>
</evidence>